<feature type="transmembrane region" description="Helical" evidence="13">
    <location>
        <begin position="346"/>
        <end position="366"/>
    </location>
</feature>
<dbReference type="GO" id="GO:0004016">
    <property type="term" value="F:adenylate cyclase activity"/>
    <property type="evidence" value="ECO:0007669"/>
    <property type="project" value="UniProtKB-EC"/>
</dbReference>
<feature type="region of interest" description="Disordered" evidence="12">
    <location>
        <begin position="1"/>
        <end position="171"/>
    </location>
</feature>
<keyword evidence="6" id="KW-0547">Nucleotide-binding</keyword>
<dbReference type="SMART" id="SM00044">
    <property type="entry name" value="CYCc"/>
    <property type="match status" value="2"/>
</dbReference>
<feature type="transmembrane region" description="Helical" evidence="13">
    <location>
        <begin position="898"/>
        <end position="925"/>
    </location>
</feature>
<evidence type="ECO:0000256" key="7">
    <source>
        <dbReference type="ARBA" id="ARBA00022840"/>
    </source>
</evidence>
<feature type="compositionally biased region" description="Basic and acidic residues" evidence="12">
    <location>
        <begin position="87"/>
        <end position="96"/>
    </location>
</feature>
<evidence type="ECO:0000256" key="10">
    <source>
        <dbReference type="ARBA" id="ARBA00023136"/>
    </source>
</evidence>
<feature type="transmembrane region" description="Helical" evidence="13">
    <location>
        <begin position="401"/>
        <end position="421"/>
    </location>
</feature>
<feature type="transmembrane region" description="Helical" evidence="13">
    <location>
        <begin position="427"/>
        <end position="448"/>
    </location>
</feature>
<evidence type="ECO:0000256" key="11">
    <source>
        <dbReference type="ARBA" id="ARBA00023239"/>
    </source>
</evidence>
<feature type="compositionally biased region" description="Low complexity" evidence="12">
    <location>
        <begin position="772"/>
        <end position="802"/>
    </location>
</feature>
<feature type="domain" description="Guanylate cyclase" evidence="14">
    <location>
        <begin position="508"/>
        <end position="631"/>
    </location>
</feature>
<feature type="compositionally biased region" description="Low complexity" evidence="12">
    <location>
        <begin position="751"/>
        <end position="765"/>
    </location>
</feature>
<evidence type="ECO:0000256" key="3">
    <source>
        <dbReference type="ARBA" id="ARBA00012201"/>
    </source>
</evidence>
<feature type="domain" description="Guanylate cyclase" evidence="14">
    <location>
        <begin position="1120"/>
        <end position="1250"/>
    </location>
</feature>
<name>A0A7S1KLK6_9EUKA</name>
<dbReference type="CDD" id="cd07302">
    <property type="entry name" value="CHD"/>
    <property type="match status" value="2"/>
</dbReference>
<evidence type="ECO:0000256" key="9">
    <source>
        <dbReference type="ARBA" id="ARBA00022989"/>
    </source>
</evidence>
<evidence type="ECO:0000256" key="6">
    <source>
        <dbReference type="ARBA" id="ARBA00022741"/>
    </source>
</evidence>
<evidence type="ECO:0000256" key="2">
    <source>
        <dbReference type="ARBA" id="ARBA00004141"/>
    </source>
</evidence>
<dbReference type="GO" id="GO:0046872">
    <property type="term" value="F:metal ion binding"/>
    <property type="evidence" value="ECO:0007669"/>
    <property type="project" value="UniProtKB-KW"/>
</dbReference>
<evidence type="ECO:0000256" key="12">
    <source>
        <dbReference type="SAM" id="MobiDB-lite"/>
    </source>
</evidence>
<feature type="transmembrane region" description="Helical" evidence="13">
    <location>
        <begin position="1041"/>
        <end position="1062"/>
    </location>
</feature>
<feature type="region of interest" description="Disordered" evidence="12">
    <location>
        <begin position="695"/>
        <end position="736"/>
    </location>
</feature>
<evidence type="ECO:0000256" key="1">
    <source>
        <dbReference type="ARBA" id="ARBA00001593"/>
    </source>
</evidence>
<feature type="compositionally biased region" description="Basic and acidic residues" evidence="12">
    <location>
        <begin position="1309"/>
        <end position="1318"/>
    </location>
</feature>
<evidence type="ECO:0000256" key="4">
    <source>
        <dbReference type="ARBA" id="ARBA00022692"/>
    </source>
</evidence>
<accession>A0A7S1KLK6</accession>
<dbReference type="GO" id="GO:0007189">
    <property type="term" value="P:adenylate cyclase-activating G protein-coupled receptor signaling pathway"/>
    <property type="evidence" value="ECO:0007669"/>
    <property type="project" value="TreeGrafter"/>
</dbReference>
<feature type="compositionally biased region" description="Polar residues" evidence="12">
    <location>
        <begin position="1381"/>
        <end position="1397"/>
    </location>
</feature>
<proteinExistence type="predicted"/>
<comment type="catalytic activity">
    <reaction evidence="1">
        <text>ATP = 3',5'-cyclic AMP + diphosphate</text>
        <dbReference type="Rhea" id="RHEA:15389"/>
        <dbReference type="ChEBI" id="CHEBI:30616"/>
        <dbReference type="ChEBI" id="CHEBI:33019"/>
        <dbReference type="ChEBI" id="CHEBI:58165"/>
        <dbReference type="EC" id="4.6.1.1"/>
    </reaction>
</comment>
<feature type="transmembrane region" description="Helical" evidence="13">
    <location>
        <begin position="967"/>
        <end position="988"/>
    </location>
</feature>
<feature type="transmembrane region" description="Helical" evidence="13">
    <location>
        <begin position="278"/>
        <end position="297"/>
    </location>
</feature>
<dbReference type="Gene3D" id="3.30.70.1230">
    <property type="entry name" value="Nucleotide cyclase"/>
    <property type="match status" value="2"/>
</dbReference>
<reference evidence="15" key="1">
    <citation type="submission" date="2021-01" db="EMBL/GenBank/DDBJ databases">
        <authorList>
            <person name="Corre E."/>
            <person name="Pelletier E."/>
            <person name="Niang G."/>
            <person name="Scheremetjew M."/>
            <person name="Finn R."/>
            <person name="Kale V."/>
            <person name="Holt S."/>
            <person name="Cochrane G."/>
            <person name="Meng A."/>
            <person name="Brown T."/>
            <person name="Cohen L."/>
        </authorList>
    </citation>
    <scope>NUCLEOTIDE SEQUENCE</scope>
    <source>
        <strain evidence="15">WS</strain>
    </source>
</reference>
<feature type="region of interest" description="Disordered" evidence="12">
    <location>
        <begin position="748"/>
        <end position="802"/>
    </location>
</feature>
<dbReference type="GO" id="GO:0035556">
    <property type="term" value="P:intracellular signal transduction"/>
    <property type="evidence" value="ECO:0007669"/>
    <property type="project" value="InterPro"/>
</dbReference>
<dbReference type="EMBL" id="HBGD01001167">
    <property type="protein sequence ID" value="CAD9077699.1"/>
    <property type="molecule type" value="Transcribed_RNA"/>
</dbReference>
<evidence type="ECO:0000256" key="8">
    <source>
        <dbReference type="ARBA" id="ARBA00022842"/>
    </source>
</evidence>
<dbReference type="GO" id="GO:0005524">
    <property type="term" value="F:ATP binding"/>
    <property type="evidence" value="ECO:0007669"/>
    <property type="project" value="UniProtKB-KW"/>
</dbReference>
<dbReference type="Pfam" id="PF00211">
    <property type="entry name" value="Guanylate_cyc"/>
    <property type="match status" value="2"/>
</dbReference>
<keyword evidence="7" id="KW-0067">ATP-binding</keyword>
<feature type="compositionally biased region" description="Polar residues" evidence="12">
    <location>
        <begin position="1319"/>
        <end position="1359"/>
    </location>
</feature>
<keyword evidence="11" id="KW-0456">Lyase</keyword>
<feature type="compositionally biased region" description="Low complexity" evidence="12">
    <location>
        <begin position="7"/>
        <end position="24"/>
    </location>
</feature>
<dbReference type="PANTHER" id="PTHR45627:SF12">
    <property type="entry name" value="ADENYLATE CYCLASE TYPE 2"/>
    <property type="match status" value="1"/>
</dbReference>
<dbReference type="InterPro" id="IPR001054">
    <property type="entry name" value="A/G_cyclase"/>
</dbReference>
<feature type="compositionally biased region" description="Basic residues" evidence="12">
    <location>
        <begin position="98"/>
        <end position="107"/>
    </location>
</feature>
<sequence>MPPSPSSPSSLSTTTSSLPFNTPSARVLPEDSISNHPDIDDRFDYTNRNIYLGEESEATPDTPESSADVMGRGKITSMPGEFSTRLDQYRTNESSHKSGSRKQKKPNLIRVNTADRGESARRKTPYSPQSPLTSSGRPTTSSIRSSDGSSRSKRRVLFSKEQSSSSSGHSRFLLNFPSSSNSSSSRQLFHHSSGVSASHIIHSKVGRLRRLSKVHHSHSHSRRNSTTSILNLVPQKQVTDFQSKREEEQVSKSFCGLFFVNREIESSFLRFYYGRNLVRFRLVIIFVSLFWIFFLYGDITKDIKKEREWAYYTNIVLRMVPLVVSFFSFIILLLPNVFRRDWAVEIIAGVTVSSFSTCICAMAAFAHVSPNYINYPIGSMLVLIVVYTLPRLRMLTMGVNAALSLLTYVVAHVAANASHFYDDTARIFIFILAIGFTHIVGMSQAYWVEAFFRRVFTLQQEIHFRKKSVMSEKDVTQKLLQNILPAELVPRVQAAPQERFVQKYPSMSAIQSDLKNFTKMSGTISASALVDMLNAQFSAFDAIGKANNIQRSKTVGDAWLGYGVDGNHQQNAFRAGLYMIHALKELNATHGWEFDIRIGVATGSGLLVVFGVNYLTFDCYGHAVSDASTLESNGEANQVHIDELIYNSLDPMLKSVLNFEPVTERQVIPDQTTYLVDIPPNLNEVMASVFPDQEERYSGRENDISARSDDGDSARHKRRRKLSTNSDGSGHQKGTALTVATRESVYQLHNSSSTTSSSLDTSQKSLYVPGGASSANSSRTPPTTPPSARSSDSTPTTTHASSSIFAQSSTQAAFSANSSAVARPHCETTVLKTHYEAYRKHTNNRFVGLQKLPALDEKAQDESSASLLADFKGAYSFNPLCLFFYNVHTHIQFMKDSYINMTGVVGSFLFLVVLIEIFITCGILAMFAEEAGSSTLIVYYIITILSMLMAVIYILPCVSRFIVMGSLFTCIAILSSATFIPLLFALPVNVVNEFLPAVSFWFILIVSLSTLIPVLGQLLIMITVLLFNAIFLLLTPQYRDLNAMAVVSVCAAMQMISSYGLARSIAKAFVLRKQAKYALVRVKRERDINNSLLQSCLPRHVLERIKKNPSTKIHDSESGAILFAEVLGFNDKMNSHPVETVQLINDIFSLFDSIIDRRNCVKIKSIGSIYIAVAIGKRPTVECDRMAKCGMFMLKAMQEILTSHQYALDTSDMGLRVGCNYGNFTAAIVGHSKLLYDVWADSINQTSRFCTSAKKDEIRCSEVFYHALRDLNYDFECLGPIFLKGKGEKVLYKILVDGVVTPSTPGGSARDELTKSRSESTIFPTHTPSTAMQRVTQNMGIKRAISNNSVPNSSGTSARGSPRDGAASGNASARDGVVSVSPKSTSARSVMSHAASSSRRDDPFSRYKVEALAMQDNLRVIDGGGDVDVQSK</sequence>
<evidence type="ECO:0000256" key="5">
    <source>
        <dbReference type="ARBA" id="ARBA00022723"/>
    </source>
</evidence>
<keyword evidence="8" id="KW-0460">Magnesium</keyword>
<feature type="region of interest" description="Disordered" evidence="12">
    <location>
        <begin position="1304"/>
        <end position="1404"/>
    </location>
</feature>
<feature type="transmembrane region" description="Helical" evidence="13">
    <location>
        <begin position="372"/>
        <end position="389"/>
    </location>
</feature>
<gene>
    <name evidence="15" type="ORF">PCOS0759_LOCUS931</name>
</gene>
<feature type="compositionally biased region" description="Low complexity" evidence="12">
    <location>
        <begin position="159"/>
        <end position="171"/>
    </location>
</feature>
<keyword evidence="4 13" id="KW-0812">Transmembrane</keyword>
<feature type="compositionally biased region" description="Polar residues" evidence="12">
    <location>
        <begin position="126"/>
        <end position="140"/>
    </location>
</feature>
<evidence type="ECO:0000313" key="15">
    <source>
        <dbReference type="EMBL" id="CAD9077699.1"/>
    </source>
</evidence>
<dbReference type="InterPro" id="IPR029787">
    <property type="entry name" value="Nucleotide_cyclase"/>
</dbReference>
<protein>
    <recommendedName>
        <fullName evidence="3">adenylate cyclase</fullName>
        <ecNumber evidence="3">4.6.1.1</ecNumber>
    </recommendedName>
</protein>
<evidence type="ECO:0000259" key="14">
    <source>
        <dbReference type="PROSITE" id="PS50125"/>
    </source>
</evidence>
<feature type="transmembrane region" description="Helical" evidence="13">
    <location>
        <begin position="937"/>
        <end position="955"/>
    </location>
</feature>
<organism evidence="15">
    <name type="scientific">Percolomonas cosmopolitus</name>
    <dbReference type="NCBI Taxonomy" id="63605"/>
    <lineage>
        <taxon>Eukaryota</taxon>
        <taxon>Discoba</taxon>
        <taxon>Heterolobosea</taxon>
        <taxon>Tetramitia</taxon>
        <taxon>Eutetramitia</taxon>
        <taxon>Percolomonadidae</taxon>
        <taxon>Percolomonas</taxon>
    </lineage>
</organism>
<dbReference type="GO" id="GO:0005886">
    <property type="term" value="C:plasma membrane"/>
    <property type="evidence" value="ECO:0007669"/>
    <property type="project" value="TreeGrafter"/>
</dbReference>
<dbReference type="PROSITE" id="PS50125">
    <property type="entry name" value="GUANYLATE_CYCLASE_2"/>
    <property type="match status" value="2"/>
</dbReference>
<dbReference type="EC" id="4.6.1.1" evidence="3"/>
<feature type="transmembrane region" description="Helical" evidence="13">
    <location>
        <begin position="309"/>
        <end position="334"/>
    </location>
</feature>
<feature type="compositionally biased region" description="Basic and acidic residues" evidence="12">
    <location>
        <begin position="695"/>
        <end position="714"/>
    </location>
</feature>
<feature type="transmembrane region" description="Helical" evidence="13">
    <location>
        <begin position="1018"/>
        <end position="1035"/>
    </location>
</feature>
<evidence type="ECO:0000256" key="13">
    <source>
        <dbReference type="SAM" id="Phobius"/>
    </source>
</evidence>
<keyword evidence="5" id="KW-0479">Metal-binding</keyword>
<keyword evidence="10 13" id="KW-0472">Membrane</keyword>
<comment type="subcellular location">
    <subcellularLocation>
        <location evidence="2">Membrane</location>
        <topology evidence="2">Multi-pass membrane protein</topology>
    </subcellularLocation>
</comment>
<dbReference type="GO" id="GO:0009190">
    <property type="term" value="P:cyclic nucleotide biosynthetic process"/>
    <property type="evidence" value="ECO:0007669"/>
    <property type="project" value="InterPro"/>
</dbReference>
<dbReference type="SUPFAM" id="SSF55073">
    <property type="entry name" value="Nucleotide cyclase"/>
    <property type="match status" value="2"/>
</dbReference>
<dbReference type="PANTHER" id="PTHR45627">
    <property type="entry name" value="ADENYLATE CYCLASE TYPE 1"/>
    <property type="match status" value="1"/>
</dbReference>
<keyword evidence="9 13" id="KW-1133">Transmembrane helix</keyword>